<accession>A0A084VQF8</accession>
<reference evidence="3" key="2">
    <citation type="submission" date="2020-05" db="UniProtKB">
        <authorList>
            <consortium name="EnsemblMetazoa"/>
        </authorList>
    </citation>
    <scope>IDENTIFICATION</scope>
</reference>
<feature type="compositionally biased region" description="Polar residues" evidence="1">
    <location>
        <begin position="60"/>
        <end position="69"/>
    </location>
</feature>
<protein>
    <submittedName>
        <fullName evidence="2 3">Uncharacterized protein</fullName>
    </submittedName>
</protein>
<feature type="region of interest" description="Disordered" evidence="1">
    <location>
        <begin position="41"/>
        <end position="100"/>
    </location>
</feature>
<dbReference type="EMBL" id="ATLV01015206">
    <property type="status" value="NOT_ANNOTATED_CDS"/>
    <property type="molecule type" value="Genomic_DNA"/>
</dbReference>
<dbReference type="AlphaFoldDB" id="A0A084VQF8"/>
<evidence type="ECO:0000256" key="1">
    <source>
        <dbReference type="SAM" id="MobiDB-lite"/>
    </source>
</evidence>
<dbReference type="EMBL" id="KE525003">
    <property type="protein sequence ID" value="KFB40202.1"/>
    <property type="molecule type" value="Genomic_DNA"/>
</dbReference>
<name>A0A084VQF8_ANOSI</name>
<dbReference type="VEuPathDB" id="VectorBase:ASIC007576"/>
<evidence type="ECO:0000313" key="3">
    <source>
        <dbReference type="EnsemblMetazoa" id="ASIC007576-PA"/>
    </source>
</evidence>
<gene>
    <name evidence="2" type="ORF">ZHAS_00007576</name>
</gene>
<dbReference type="EnsemblMetazoa" id="ASIC007576-RA">
    <property type="protein sequence ID" value="ASIC007576-PA"/>
    <property type="gene ID" value="ASIC007576"/>
</dbReference>
<reference evidence="2 4" key="1">
    <citation type="journal article" date="2014" name="BMC Genomics">
        <title>Genome sequence of Anopheles sinensis provides insight into genetics basis of mosquito competence for malaria parasites.</title>
        <authorList>
            <person name="Zhou D."/>
            <person name="Zhang D."/>
            <person name="Ding G."/>
            <person name="Shi L."/>
            <person name="Hou Q."/>
            <person name="Ye Y."/>
            <person name="Xu Y."/>
            <person name="Zhou H."/>
            <person name="Xiong C."/>
            <person name="Li S."/>
            <person name="Yu J."/>
            <person name="Hong S."/>
            <person name="Yu X."/>
            <person name="Zou P."/>
            <person name="Chen C."/>
            <person name="Chang X."/>
            <person name="Wang W."/>
            <person name="Lv Y."/>
            <person name="Sun Y."/>
            <person name="Ma L."/>
            <person name="Shen B."/>
            <person name="Zhu C."/>
        </authorList>
    </citation>
    <scope>NUCLEOTIDE SEQUENCE [LARGE SCALE GENOMIC DNA]</scope>
</reference>
<dbReference type="Proteomes" id="UP000030765">
    <property type="component" value="Unassembled WGS sequence"/>
</dbReference>
<keyword evidence="4" id="KW-1185">Reference proteome</keyword>
<organism evidence="2">
    <name type="scientific">Anopheles sinensis</name>
    <name type="common">Mosquito</name>
    <dbReference type="NCBI Taxonomy" id="74873"/>
    <lineage>
        <taxon>Eukaryota</taxon>
        <taxon>Metazoa</taxon>
        <taxon>Ecdysozoa</taxon>
        <taxon>Arthropoda</taxon>
        <taxon>Hexapoda</taxon>
        <taxon>Insecta</taxon>
        <taxon>Pterygota</taxon>
        <taxon>Neoptera</taxon>
        <taxon>Endopterygota</taxon>
        <taxon>Diptera</taxon>
        <taxon>Nematocera</taxon>
        <taxon>Culicoidea</taxon>
        <taxon>Culicidae</taxon>
        <taxon>Anophelinae</taxon>
        <taxon>Anopheles</taxon>
    </lineage>
</organism>
<proteinExistence type="predicted"/>
<feature type="compositionally biased region" description="Basic residues" evidence="1">
    <location>
        <begin position="88"/>
        <end position="100"/>
    </location>
</feature>
<evidence type="ECO:0000313" key="4">
    <source>
        <dbReference type="Proteomes" id="UP000030765"/>
    </source>
</evidence>
<sequence>MRRRYVSTCLTKAQGLAERASVPLGIHICLEMCGSRRAGHIRKEKPVTTAPDSGRRASVPTRSGVTTVGRNGKEMRSMRTRPTNLVRERKKKANLYRRCK</sequence>
<evidence type="ECO:0000313" key="2">
    <source>
        <dbReference type="EMBL" id="KFB40202.1"/>
    </source>
</evidence>